<evidence type="ECO:0000313" key="2">
    <source>
        <dbReference type="EMBL" id="RZT76807.1"/>
    </source>
</evidence>
<dbReference type="Proteomes" id="UP000292136">
    <property type="component" value="Unassembled WGS sequence"/>
</dbReference>
<protein>
    <submittedName>
        <fullName evidence="2">HDOD domain-containing protein</fullName>
    </submittedName>
</protein>
<name>A0ABY0ITW2_9RHOO</name>
<reference evidence="2 3" key="1">
    <citation type="submission" date="2019-02" db="EMBL/GenBank/DDBJ databases">
        <title>Genomic Encyclopedia of Type Strains, Phase IV (KMG-IV): sequencing the most valuable type-strain genomes for metagenomic binning, comparative biology and taxonomic classification.</title>
        <authorList>
            <person name="Goeker M."/>
        </authorList>
    </citation>
    <scope>NUCLEOTIDE SEQUENCE [LARGE SCALE GENOMIC DNA]</scope>
    <source>
        <strain evidence="2 3">DSM 21223</strain>
    </source>
</reference>
<dbReference type="SUPFAM" id="SSF109604">
    <property type="entry name" value="HD-domain/PDEase-like"/>
    <property type="match status" value="1"/>
</dbReference>
<accession>A0ABY0ITW2</accession>
<dbReference type="Gene3D" id="1.10.3210.10">
    <property type="entry name" value="Hypothetical protein af1432"/>
    <property type="match status" value="1"/>
</dbReference>
<dbReference type="PANTHER" id="PTHR33525:SF6">
    <property type="entry name" value="HDOD DOMAIN-CONTAINING PROTEIN"/>
    <property type="match status" value="1"/>
</dbReference>
<dbReference type="RefSeq" id="WP_014235555.1">
    <property type="nucleotide sequence ID" value="NZ_SHKM01000002.1"/>
</dbReference>
<organism evidence="2 3">
    <name type="scientific">Azospira oryzae</name>
    <dbReference type="NCBI Taxonomy" id="146939"/>
    <lineage>
        <taxon>Bacteria</taxon>
        <taxon>Pseudomonadati</taxon>
        <taxon>Pseudomonadota</taxon>
        <taxon>Betaproteobacteria</taxon>
        <taxon>Rhodocyclales</taxon>
        <taxon>Rhodocyclaceae</taxon>
        <taxon>Azospira</taxon>
    </lineage>
</organism>
<proteinExistence type="predicted"/>
<evidence type="ECO:0000313" key="3">
    <source>
        <dbReference type="Proteomes" id="UP000292136"/>
    </source>
</evidence>
<dbReference type="PANTHER" id="PTHR33525">
    <property type="match status" value="1"/>
</dbReference>
<comment type="caution">
    <text evidence="2">The sequence shown here is derived from an EMBL/GenBank/DDBJ whole genome shotgun (WGS) entry which is preliminary data.</text>
</comment>
<dbReference type="Pfam" id="PF08668">
    <property type="entry name" value="HDOD"/>
    <property type="match status" value="1"/>
</dbReference>
<dbReference type="PROSITE" id="PS51833">
    <property type="entry name" value="HDOD"/>
    <property type="match status" value="1"/>
</dbReference>
<dbReference type="InterPro" id="IPR052340">
    <property type="entry name" value="RNase_Y/CdgJ"/>
</dbReference>
<dbReference type="EMBL" id="SHKM01000002">
    <property type="protein sequence ID" value="RZT76807.1"/>
    <property type="molecule type" value="Genomic_DNA"/>
</dbReference>
<sequence length="285" mass="30924">MRTIDETEVSKLLRGVEIPPCPAVLAALAQEMHRPDASSTKVARLISQDVGLAAGVIKCANSPLFSTGSKVGSIGEALGRLGFNNVLNLVVNELLRKNLSQNNHAMDRFWDSATYCAGVCAKLAEILPGTSRDTAYTFGLFHDCGIPILMRRYPDYKKTLGEANRRIDLPFTAIEDEIHGTNHAVIGYLMARNWGLPETVSSAILSHHDFSVFNDGSGLSDESCTLIALALLAERIVGTFLRLNEDGEWEKGKGAVAGFFGLTETDLNDIVDDLLFKLDSARKAA</sequence>
<gene>
    <name evidence="2" type="ORF">EV678_2690</name>
</gene>
<keyword evidence="3" id="KW-1185">Reference proteome</keyword>
<evidence type="ECO:0000259" key="1">
    <source>
        <dbReference type="PROSITE" id="PS51833"/>
    </source>
</evidence>
<dbReference type="InterPro" id="IPR013976">
    <property type="entry name" value="HDOD"/>
</dbReference>
<feature type="domain" description="HDOD" evidence="1">
    <location>
        <begin position="18"/>
        <end position="210"/>
    </location>
</feature>